<keyword evidence="2" id="KW-1133">Transmembrane helix</keyword>
<dbReference type="Proteomes" id="UP000031036">
    <property type="component" value="Unassembled WGS sequence"/>
</dbReference>
<name>A0A0B2US05_TOXCA</name>
<gene>
    <name evidence="3" type="ORF">Tcan_04481</name>
</gene>
<feature type="transmembrane region" description="Helical" evidence="2">
    <location>
        <begin position="197"/>
        <end position="220"/>
    </location>
</feature>
<feature type="transmembrane region" description="Helical" evidence="2">
    <location>
        <begin position="34"/>
        <end position="53"/>
    </location>
</feature>
<feature type="compositionally biased region" description="Polar residues" evidence="1">
    <location>
        <begin position="323"/>
        <end position="333"/>
    </location>
</feature>
<proteinExistence type="predicted"/>
<reference evidence="3 4" key="1">
    <citation type="submission" date="2014-11" db="EMBL/GenBank/DDBJ databases">
        <title>Genetic blueprint of the zoonotic pathogen Toxocara canis.</title>
        <authorList>
            <person name="Zhu X.-Q."/>
            <person name="Korhonen P.K."/>
            <person name="Cai H."/>
            <person name="Young N.D."/>
            <person name="Nejsum P."/>
            <person name="von Samson-Himmelstjerna G."/>
            <person name="Boag P.R."/>
            <person name="Tan P."/>
            <person name="Li Q."/>
            <person name="Min J."/>
            <person name="Yang Y."/>
            <person name="Wang X."/>
            <person name="Fang X."/>
            <person name="Hall R.S."/>
            <person name="Hofmann A."/>
            <person name="Sternberg P.W."/>
            <person name="Jex A.R."/>
            <person name="Gasser R.B."/>
        </authorList>
    </citation>
    <scope>NUCLEOTIDE SEQUENCE [LARGE SCALE GENOMIC DNA]</scope>
    <source>
        <strain evidence="3">PN_DK_2014</strain>
    </source>
</reference>
<evidence type="ECO:0000313" key="4">
    <source>
        <dbReference type="Proteomes" id="UP000031036"/>
    </source>
</evidence>
<feature type="region of interest" description="Disordered" evidence="1">
    <location>
        <begin position="83"/>
        <end position="112"/>
    </location>
</feature>
<evidence type="ECO:0000313" key="3">
    <source>
        <dbReference type="EMBL" id="KHN72034.1"/>
    </source>
</evidence>
<comment type="caution">
    <text evidence="3">The sequence shown here is derived from an EMBL/GenBank/DDBJ whole genome shotgun (WGS) entry which is preliminary data.</text>
</comment>
<keyword evidence="2" id="KW-0472">Membrane</keyword>
<dbReference type="OrthoDB" id="5876428at2759"/>
<evidence type="ECO:0000256" key="1">
    <source>
        <dbReference type="SAM" id="MobiDB-lite"/>
    </source>
</evidence>
<accession>A0A0B2US05</accession>
<protein>
    <submittedName>
        <fullName evidence="3">Uncharacterized protein</fullName>
    </submittedName>
</protein>
<dbReference type="EMBL" id="JPKZ01004118">
    <property type="protein sequence ID" value="KHN72034.1"/>
    <property type="molecule type" value="Genomic_DNA"/>
</dbReference>
<feature type="region of interest" description="Disordered" evidence="1">
    <location>
        <begin position="302"/>
        <end position="349"/>
    </location>
</feature>
<dbReference type="AlphaFoldDB" id="A0A0B2US05"/>
<keyword evidence="2" id="KW-0812">Transmembrane</keyword>
<feature type="compositionally biased region" description="Low complexity" evidence="1">
    <location>
        <begin position="85"/>
        <end position="95"/>
    </location>
</feature>
<keyword evidence="4" id="KW-1185">Reference proteome</keyword>
<evidence type="ECO:0000256" key="2">
    <source>
        <dbReference type="SAM" id="Phobius"/>
    </source>
</evidence>
<feature type="compositionally biased region" description="Polar residues" evidence="1">
    <location>
        <begin position="339"/>
        <end position="349"/>
    </location>
</feature>
<sequence length="349" mass="38925">MSEGSWLASVLVCCVTRNDHLAKGDLSMMLSYGWAISYEIFVLAYLLQINAAINDSLYETSQKRYPNTDVAFHTSSEILSRYANSDVSSQSSQSDPYPIQHLSGKRTEQETNTAIASNVPSEDGHKIRKTMRHLPTTRAAQIWNPNITNLTFNLGVVSDEEYGDEMDKEEGVVTMKSVGEQRKRLSIWKRRGSKAPLVVVIVLVIVVGIVAISIGGYSYFVRRHPDFIESSPHEWAPESISVEQITYKGPLQIRLDQPFVMKHELDDEKTPTIREEDHVIFDDALNEAYEIGKGIEKITGQQKEKVISTPSGKTKSKKEETNASHVKNQNAATPASIRSPGTTNGLKPD</sequence>
<organism evidence="3 4">
    <name type="scientific">Toxocara canis</name>
    <name type="common">Canine roundworm</name>
    <dbReference type="NCBI Taxonomy" id="6265"/>
    <lineage>
        <taxon>Eukaryota</taxon>
        <taxon>Metazoa</taxon>
        <taxon>Ecdysozoa</taxon>
        <taxon>Nematoda</taxon>
        <taxon>Chromadorea</taxon>
        <taxon>Rhabditida</taxon>
        <taxon>Spirurina</taxon>
        <taxon>Ascaridomorpha</taxon>
        <taxon>Ascaridoidea</taxon>
        <taxon>Toxocaridae</taxon>
        <taxon>Toxocara</taxon>
    </lineage>
</organism>